<proteinExistence type="predicted"/>
<sequence>MRFLAYFACWKASEPSRRREYHCDYCRERQYFGRTCFWEHETDENNKLQVEIDNRGGEPLKLIEKLTVEEAFEKMIEFGQEEQFRFEDELYVLLRKMPTVCPLSLTNVEMFEWLDIEEMSQAYKVLPIRGSIFNQPLIVKDIFSAILEGKAQYQSRYLADMKTKMENKHG</sequence>
<organism evidence="1 2">
    <name type="scientific">candidate division WWE3 bacterium</name>
    <dbReference type="NCBI Taxonomy" id="2053526"/>
    <lineage>
        <taxon>Bacteria</taxon>
        <taxon>Katanobacteria</taxon>
    </lineage>
</organism>
<name>A0A3A4ZML5_UNCKA</name>
<comment type="caution">
    <text evidence="1">The sequence shown here is derived from an EMBL/GenBank/DDBJ whole genome shotgun (WGS) entry which is preliminary data.</text>
</comment>
<accession>A0A3A4ZML5</accession>
<dbReference type="EMBL" id="QZJF01000007">
    <property type="protein sequence ID" value="RJR27776.1"/>
    <property type="molecule type" value="Genomic_DNA"/>
</dbReference>
<reference evidence="1 2" key="1">
    <citation type="journal article" date="2017" name="ISME J.">
        <title>Energy and carbon metabolisms in a deep terrestrial subsurface fluid microbial community.</title>
        <authorList>
            <person name="Momper L."/>
            <person name="Jungbluth S.P."/>
            <person name="Lee M.D."/>
            <person name="Amend J.P."/>
        </authorList>
    </citation>
    <scope>NUCLEOTIDE SEQUENCE [LARGE SCALE GENOMIC DNA]</scope>
    <source>
        <strain evidence="1">SURF_46</strain>
    </source>
</reference>
<evidence type="ECO:0000313" key="2">
    <source>
        <dbReference type="Proteomes" id="UP000265540"/>
    </source>
</evidence>
<gene>
    <name evidence="1" type="ORF">C4561_01590</name>
</gene>
<evidence type="ECO:0000313" key="1">
    <source>
        <dbReference type="EMBL" id="RJR27776.1"/>
    </source>
</evidence>
<protein>
    <submittedName>
        <fullName evidence="1">Uncharacterized protein</fullName>
    </submittedName>
</protein>
<dbReference type="Proteomes" id="UP000265540">
    <property type="component" value="Unassembled WGS sequence"/>
</dbReference>
<dbReference type="AlphaFoldDB" id="A0A3A4ZML5"/>